<dbReference type="PANTHER" id="PTHR31549:SF191">
    <property type="entry name" value="DUF247 DOMAIN PROTEIN"/>
    <property type="match status" value="1"/>
</dbReference>
<feature type="region of interest" description="Disordered" evidence="1">
    <location>
        <begin position="1"/>
        <end position="35"/>
    </location>
</feature>
<dbReference type="InterPro" id="IPR004158">
    <property type="entry name" value="DUF247_pln"/>
</dbReference>
<reference evidence="2 3" key="1">
    <citation type="journal article" date="2018" name="PLoS Genet.">
        <title>Population sequencing reveals clonal diversity and ancestral inbreeding in the grapevine cultivar Chardonnay.</title>
        <authorList>
            <person name="Roach M.J."/>
            <person name="Johnson D.L."/>
            <person name="Bohlmann J."/>
            <person name="van Vuuren H.J."/>
            <person name="Jones S.J."/>
            <person name="Pretorius I.S."/>
            <person name="Schmidt S.A."/>
            <person name="Borneman A.R."/>
        </authorList>
    </citation>
    <scope>NUCLEOTIDE SEQUENCE [LARGE SCALE GENOMIC DNA]</scope>
    <source>
        <strain evidence="3">cv. Chardonnay</strain>
        <tissue evidence="2">Leaf</tissue>
    </source>
</reference>
<feature type="compositionally biased region" description="Basic and acidic residues" evidence="1">
    <location>
        <begin position="1"/>
        <end position="15"/>
    </location>
</feature>
<sequence length="308" mass="35797">MEGQQERRNVGEKEGGQPSRNSGQTGPEPKEHRIDIVEISPKFIRSKEYDSKVDMSNVHRNHRINFVVQDLFLLENQLPFGILKPEGTSEKEVEELDEEPSHFLDLLRSALLGGSKKIRKQEAQGFCCPDWPSFRHIKELKAAGIHLKRSRTSFLTDISFKSCFFCGYLKLPQIIIDDFTKPKFLNTVAYEMCQDGPYDYAVTSYMCFLYDIIDHADDVKELRSKHILSNLLGSDEDVAQLFNEISNDLVDPEAYKDVKDRIQEHYNKRMNTWIASRPFQYSMDYHRFHCCCFDTISYQGSDLLHSFL</sequence>
<evidence type="ECO:0000313" key="3">
    <source>
        <dbReference type="Proteomes" id="UP000288805"/>
    </source>
</evidence>
<evidence type="ECO:0000313" key="2">
    <source>
        <dbReference type="EMBL" id="RVW83066.1"/>
    </source>
</evidence>
<dbReference type="Pfam" id="PF03140">
    <property type="entry name" value="DUF247"/>
    <property type="match status" value="1"/>
</dbReference>
<gene>
    <name evidence="2" type="ORF">CK203_040715</name>
</gene>
<dbReference type="EMBL" id="QGNW01000232">
    <property type="protein sequence ID" value="RVW83066.1"/>
    <property type="molecule type" value="Genomic_DNA"/>
</dbReference>
<dbReference type="Proteomes" id="UP000288805">
    <property type="component" value="Unassembled WGS sequence"/>
</dbReference>
<protein>
    <submittedName>
        <fullName evidence="2">Uncharacterized protein</fullName>
    </submittedName>
</protein>
<name>A0A438HF30_VITVI</name>
<proteinExistence type="predicted"/>
<dbReference type="AlphaFoldDB" id="A0A438HF30"/>
<evidence type="ECO:0000256" key="1">
    <source>
        <dbReference type="SAM" id="MobiDB-lite"/>
    </source>
</evidence>
<dbReference type="PANTHER" id="PTHR31549">
    <property type="entry name" value="PROTEIN, PUTATIVE (DUF247)-RELATED-RELATED"/>
    <property type="match status" value="1"/>
</dbReference>
<accession>A0A438HF30</accession>
<organism evidence="2 3">
    <name type="scientific">Vitis vinifera</name>
    <name type="common">Grape</name>
    <dbReference type="NCBI Taxonomy" id="29760"/>
    <lineage>
        <taxon>Eukaryota</taxon>
        <taxon>Viridiplantae</taxon>
        <taxon>Streptophyta</taxon>
        <taxon>Embryophyta</taxon>
        <taxon>Tracheophyta</taxon>
        <taxon>Spermatophyta</taxon>
        <taxon>Magnoliopsida</taxon>
        <taxon>eudicotyledons</taxon>
        <taxon>Gunneridae</taxon>
        <taxon>Pentapetalae</taxon>
        <taxon>rosids</taxon>
        <taxon>Vitales</taxon>
        <taxon>Vitaceae</taxon>
        <taxon>Viteae</taxon>
        <taxon>Vitis</taxon>
    </lineage>
</organism>
<comment type="caution">
    <text evidence="2">The sequence shown here is derived from an EMBL/GenBank/DDBJ whole genome shotgun (WGS) entry which is preliminary data.</text>
</comment>